<proteinExistence type="predicted"/>
<dbReference type="EMBL" id="JQCN01000002">
    <property type="protein sequence ID" value="KRO02562.1"/>
    <property type="molecule type" value="Genomic_DNA"/>
</dbReference>
<reference evidence="3 4" key="1">
    <citation type="journal article" date="2015" name="Genome Announc.">
        <title>Expanding the biotechnology potential of lactobacilli through comparative genomics of 213 strains and associated genera.</title>
        <authorList>
            <person name="Sun Z."/>
            <person name="Harris H.M."/>
            <person name="McCann A."/>
            <person name="Guo C."/>
            <person name="Argimon S."/>
            <person name="Zhang W."/>
            <person name="Yang X."/>
            <person name="Jeffery I.B."/>
            <person name="Cooney J.C."/>
            <person name="Kagawa T.F."/>
            <person name="Liu W."/>
            <person name="Song Y."/>
            <person name="Salvetti E."/>
            <person name="Wrobel A."/>
            <person name="Rasinkangas P."/>
            <person name="Parkhill J."/>
            <person name="Rea M.C."/>
            <person name="O'Sullivan O."/>
            <person name="Ritari J."/>
            <person name="Douillard F.P."/>
            <person name="Paul Ross R."/>
            <person name="Yang R."/>
            <person name="Briner A.E."/>
            <person name="Felis G.E."/>
            <person name="de Vos W.M."/>
            <person name="Barrangou R."/>
            <person name="Klaenhammer T.R."/>
            <person name="Caufield P.W."/>
            <person name="Cui Y."/>
            <person name="Zhang H."/>
            <person name="O'Toole P.W."/>
        </authorList>
    </citation>
    <scope>NUCLEOTIDE SEQUENCE [LARGE SCALE GENOMIC DNA]</scope>
    <source>
        <strain evidence="3 4">NBRC 103219</strain>
    </source>
</reference>
<dbReference type="PATRIC" id="fig|449659.4.peg.1172"/>
<dbReference type="InterPro" id="IPR039552">
    <property type="entry name" value="IS66_C"/>
</dbReference>
<sequence>MLDQMFYLERGWRDLTPTKHKELRQEQLKPVIKQFWQWCDQAVATPKSRLGRALTYAQNQRSMLNRVLDYGEIDLSNNATERNVKSFVIGRKNWLFATSPAGAQANAIWLTLIETAKANGLDPRQYLEYLLNQLGQLPVFPTEEELAVYLPWQQVPDKKVWRDQEA</sequence>
<evidence type="ECO:0000313" key="4">
    <source>
        <dbReference type="Proteomes" id="UP000051886"/>
    </source>
</evidence>
<organism evidence="3 4">
    <name type="scientific">Ligilactobacillus pobuzihii</name>
    <dbReference type="NCBI Taxonomy" id="449659"/>
    <lineage>
        <taxon>Bacteria</taxon>
        <taxon>Bacillati</taxon>
        <taxon>Bacillota</taxon>
        <taxon>Bacilli</taxon>
        <taxon>Lactobacillales</taxon>
        <taxon>Lactobacillaceae</taxon>
        <taxon>Ligilactobacillus</taxon>
    </lineage>
</organism>
<feature type="domain" description="Transposase IS66 central" evidence="1">
    <location>
        <begin position="2"/>
        <end position="105"/>
    </location>
</feature>
<evidence type="ECO:0000259" key="1">
    <source>
        <dbReference type="Pfam" id="PF03050"/>
    </source>
</evidence>
<accession>A0A0R2LSM1</accession>
<dbReference type="Pfam" id="PF13817">
    <property type="entry name" value="DDE_Tnp_IS66_C"/>
    <property type="match status" value="1"/>
</dbReference>
<dbReference type="InterPro" id="IPR004291">
    <property type="entry name" value="Transposase_IS66_central"/>
</dbReference>
<dbReference type="AlphaFoldDB" id="A0A0R2LSM1"/>
<dbReference type="PANTHER" id="PTHR33678">
    <property type="entry name" value="BLL1576 PROTEIN"/>
    <property type="match status" value="1"/>
</dbReference>
<keyword evidence="4" id="KW-1185">Reference proteome</keyword>
<dbReference type="Proteomes" id="UP000051886">
    <property type="component" value="Unassembled WGS sequence"/>
</dbReference>
<name>A0A0R2LSM1_9LACO</name>
<dbReference type="PANTHER" id="PTHR33678:SF1">
    <property type="entry name" value="BLL1576 PROTEIN"/>
    <property type="match status" value="1"/>
</dbReference>
<gene>
    <name evidence="3" type="ORF">IV66_GL001157</name>
</gene>
<evidence type="ECO:0000313" key="3">
    <source>
        <dbReference type="EMBL" id="KRO02562.1"/>
    </source>
</evidence>
<dbReference type="STRING" id="449659.IV66_GL001157"/>
<protein>
    <submittedName>
        <fullName evidence="3">Transposase IS66</fullName>
    </submittedName>
</protein>
<dbReference type="InterPro" id="IPR052344">
    <property type="entry name" value="Transposase-related"/>
</dbReference>
<feature type="domain" description="Transposase IS66 C-terminal" evidence="2">
    <location>
        <begin position="111"/>
        <end position="136"/>
    </location>
</feature>
<comment type="caution">
    <text evidence="3">The sequence shown here is derived from an EMBL/GenBank/DDBJ whole genome shotgun (WGS) entry which is preliminary data.</text>
</comment>
<evidence type="ECO:0000259" key="2">
    <source>
        <dbReference type="Pfam" id="PF13817"/>
    </source>
</evidence>
<dbReference type="Pfam" id="PF03050">
    <property type="entry name" value="DDE_Tnp_IS66"/>
    <property type="match status" value="1"/>
</dbReference>